<dbReference type="SUPFAM" id="SSF52833">
    <property type="entry name" value="Thioredoxin-like"/>
    <property type="match status" value="1"/>
</dbReference>
<dbReference type="Gene3D" id="3.40.30.10">
    <property type="entry name" value="Glutaredoxin"/>
    <property type="match status" value="1"/>
</dbReference>
<accession>A0A099FFI4</accession>
<reference evidence="3 4" key="2">
    <citation type="submission" date="2014-10" db="EMBL/GenBank/DDBJ databases">
        <title>Paracoccus sanguinis sp. nov., isolated from clinical specimens of New York State patients.</title>
        <authorList>
            <person name="Mingle L.A."/>
            <person name="Cole J.A."/>
            <person name="Lapierre P."/>
            <person name="Musser K.A."/>
        </authorList>
    </citation>
    <scope>NUCLEOTIDE SEQUENCE [LARGE SCALE GENOMIC DNA]</scope>
    <source>
        <strain evidence="3 4">HAMBI 3106</strain>
    </source>
</reference>
<proteinExistence type="predicted"/>
<dbReference type="InterPro" id="IPR036282">
    <property type="entry name" value="Glutathione-S-Trfase_C_sf"/>
</dbReference>
<comment type="caution">
    <text evidence="3">The sequence shown here is derived from an EMBL/GenBank/DDBJ whole genome shotgun (WGS) entry which is preliminary data.</text>
</comment>
<dbReference type="Pfam" id="PF13410">
    <property type="entry name" value="GST_C_2"/>
    <property type="match status" value="1"/>
</dbReference>
<gene>
    <name evidence="3" type="ORF">IC63_01630</name>
</gene>
<evidence type="ECO:0000259" key="2">
    <source>
        <dbReference type="PROSITE" id="PS50405"/>
    </source>
</evidence>
<dbReference type="PANTHER" id="PTHR44051">
    <property type="entry name" value="GLUTATHIONE S-TRANSFERASE-RELATED"/>
    <property type="match status" value="1"/>
</dbReference>
<evidence type="ECO:0008006" key="5">
    <source>
        <dbReference type="Google" id="ProtNLM"/>
    </source>
</evidence>
<dbReference type="Proteomes" id="UP000029917">
    <property type="component" value="Unassembled WGS sequence"/>
</dbReference>
<dbReference type="PROSITE" id="PS50405">
    <property type="entry name" value="GST_CTER"/>
    <property type="match status" value="1"/>
</dbReference>
<sequence length="197" mass="22329">MYTVIGYGGTRAFRLLWLLEELSLTYRHERVMPFTDAARARTPGGRLPALQLADGTILQDSTAILTWLADHHDALTFPAGSVERARQDAWVHMVLECLATPMMCWTLMIQRFRAETDPVVRAWVADSVDKGAERIAQELEDSGGPWLMGSCFTIADIVLGHCLHWAERYERPVSQPILRDYLARVEARPAYRTADWA</sequence>
<dbReference type="InterPro" id="IPR040079">
    <property type="entry name" value="Glutathione_S-Trfase"/>
</dbReference>
<protein>
    <recommendedName>
        <fullName evidence="5">Glutathione S-transferase</fullName>
    </recommendedName>
</protein>
<evidence type="ECO:0000313" key="4">
    <source>
        <dbReference type="Proteomes" id="UP000029917"/>
    </source>
</evidence>
<dbReference type="Gene3D" id="1.20.1050.10">
    <property type="match status" value="1"/>
</dbReference>
<organism evidence="3 4">
    <name type="scientific">Paracoccus sphaerophysae</name>
    <dbReference type="NCBI Taxonomy" id="690417"/>
    <lineage>
        <taxon>Bacteria</taxon>
        <taxon>Pseudomonadati</taxon>
        <taxon>Pseudomonadota</taxon>
        <taxon>Alphaproteobacteria</taxon>
        <taxon>Rhodobacterales</taxon>
        <taxon>Paracoccaceae</taxon>
        <taxon>Paracoccus</taxon>
    </lineage>
</organism>
<dbReference type="EMBL" id="JRKS01000002">
    <property type="protein sequence ID" value="KGJ09490.1"/>
    <property type="molecule type" value="Genomic_DNA"/>
</dbReference>
<dbReference type="AlphaFoldDB" id="A0A099FFI4"/>
<dbReference type="STRING" id="690417.IC63_01630"/>
<reference evidence="3 4" key="1">
    <citation type="submission" date="2014-09" db="EMBL/GenBank/DDBJ databases">
        <authorList>
            <person name="McGinnis J.M."/>
            <person name="Wolfgang W.J."/>
        </authorList>
    </citation>
    <scope>NUCLEOTIDE SEQUENCE [LARGE SCALE GENOMIC DNA]</scope>
    <source>
        <strain evidence="3 4">HAMBI 3106</strain>
    </source>
</reference>
<dbReference type="SFLD" id="SFLDS00019">
    <property type="entry name" value="Glutathione_Transferase_(cytos"/>
    <property type="match status" value="1"/>
</dbReference>
<dbReference type="InterPro" id="IPR010987">
    <property type="entry name" value="Glutathione-S-Trfase_C-like"/>
</dbReference>
<dbReference type="SUPFAM" id="SSF47616">
    <property type="entry name" value="GST C-terminal domain-like"/>
    <property type="match status" value="1"/>
</dbReference>
<dbReference type="InterPro" id="IPR004045">
    <property type="entry name" value="Glutathione_S-Trfase_N"/>
</dbReference>
<dbReference type="InterPro" id="IPR036249">
    <property type="entry name" value="Thioredoxin-like_sf"/>
</dbReference>
<evidence type="ECO:0000313" key="3">
    <source>
        <dbReference type="EMBL" id="KGJ09490.1"/>
    </source>
</evidence>
<feature type="domain" description="GST C-terminal" evidence="2">
    <location>
        <begin position="80"/>
        <end position="197"/>
    </location>
</feature>
<dbReference type="Pfam" id="PF13409">
    <property type="entry name" value="GST_N_2"/>
    <property type="match status" value="1"/>
</dbReference>
<dbReference type="PROSITE" id="PS50404">
    <property type="entry name" value="GST_NTER"/>
    <property type="match status" value="1"/>
</dbReference>
<dbReference type="PANTHER" id="PTHR44051:SF8">
    <property type="entry name" value="GLUTATHIONE S-TRANSFERASE GSTA"/>
    <property type="match status" value="1"/>
</dbReference>
<name>A0A099FFI4_9RHOB</name>
<feature type="domain" description="GST N-terminal" evidence="1">
    <location>
        <begin position="1"/>
        <end position="76"/>
    </location>
</feature>
<keyword evidence="4" id="KW-1185">Reference proteome</keyword>
<evidence type="ECO:0000259" key="1">
    <source>
        <dbReference type="PROSITE" id="PS50404"/>
    </source>
</evidence>